<feature type="active site" evidence="3">
    <location>
        <position position="247"/>
    </location>
</feature>
<dbReference type="InterPro" id="IPR016160">
    <property type="entry name" value="Ald_DH_CS_CYS"/>
</dbReference>
<dbReference type="PROSITE" id="PS00070">
    <property type="entry name" value="ALDEHYDE_DEHYDR_CYS"/>
    <property type="match status" value="1"/>
</dbReference>
<reference evidence="6 7" key="1">
    <citation type="submission" date="2014-10" db="EMBL/GenBank/DDBJ databases">
        <title>Draft genome of phytase producing Bacillus ginsengihumi strain M2.11.</title>
        <authorList>
            <person name="Toymentseva A."/>
            <person name="Boulygina E.A."/>
            <person name="Kazakov S.V."/>
            <person name="Kayumov I."/>
            <person name="Suleimanova A.D."/>
            <person name="Mardanova A.M."/>
            <person name="Maria S.N."/>
            <person name="Sergey M.Y."/>
            <person name="Sharipova M.R."/>
        </authorList>
    </citation>
    <scope>NUCLEOTIDE SEQUENCE [LARGE SCALE GENOMIC DNA]</scope>
    <source>
        <strain evidence="6 7">M2.11</strain>
    </source>
</reference>
<dbReference type="Gene3D" id="3.40.605.10">
    <property type="entry name" value="Aldehyde Dehydrogenase, Chain A, domain 1"/>
    <property type="match status" value="1"/>
</dbReference>
<dbReference type="FunFam" id="3.40.309.10:FF:000012">
    <property type="entry name" value="Betaine aldehyde dehydrogenase"/>
    <property type="match status" value="1"/>
</dbReference>
<evidence type="ECO:0000259" key="5">
    <source>
        <dbReference type="Pfam" id="PF00171"/>
    </source>
</evidence>
<accession>A0A0A6VD62</accession>
<proteinExistence type="inferred from homology"/>
<keyword evidence="2 4" id="KW-0560">Oxidoreductase</keyword>
<evidence type="ECO:0000313" key="6">
    <source>
        <dbReference type="EMBL" id="KHD84464.1"/>
    </source>
</evidence>
<dbReference type="Gene3D" id="3.40.309.10">
    <property type="entry name" value="Aldehyde Dehydrogenase, Chain A, domain 2"/>
    <property type="match status" value="1"/>
</dbReference>
<feature type="domain" description="Aldehyde dehydrogenase" evidence="5">
    <location>
        <begin position="13"/>
        <end position="471"/>
    </location>
</feature>
<dbReference type="InterPro" id="IPR015590">
    <property type="entry name" value="Aldehyde_DH_dom"/>
</dbReference>
<dbReference type="FunFam" id="3.40.605.10:FF:000007">
    <property type="entry name" value="NAD/NADP-dependent betaine aldehyde dehydrogenase"/>
    <property type="match status" value="1"/>
</dbReference>
<evidence type="ECO:0000313" key="7">
    <source>
        <dbReference type="Proteomes" id="UP000030588"/>
    </source>
</evidence>
<dbReference type="Pfam" id="PF00171">
    <property type="entry name" value="Aldedh"/>
    <property type="match status" value="1"/>
</dbReference>
<dbReference type="PANTHER" id="PTHR11699">
    <property type="entry name" value="ALDEHYDE DEHYDROGENASE-RELATED"/>
    <property type="match status" value="1"/>
</dbReference>
<evidence type="ECO:0000256" key="3">
    <source>
        <dbReference type="PROSITE-ProRule" id="PRU10007"/>
    </source>
</evidence>
<evidence type="ECO:0000256" key="2">
    <source>
        <dbReference type="ARBA" id="ARBA00023002"/>
    </source>
</evidence>
<protein>
    <submittedName>
        <fullName evidence="6">Betaine-aldehyde dehydrogenase</fullName>
    </submittedName>
</protein>
<gene>
    <name evidence="6" type="ORF">NG54_15295</name>
</gene>
<dbReference type="InterPro" id="IPR016162">
    <property type="entry name" value="Ald_DH_N"/>
</dbReference>
<sequence length="486" mass="53480">MKGTLSMYQCGNWVKGEGGVREILDPSSATIITKVTEATATQVNFAINAARVAFDSRDWHRNTALRVKVLRSLANLVEKSAEEIARIETKNTGKPIRESRLDISDSIACLRYYADLVEHKEVWEKEMGDGTISRVKDEAIGVCALIVPWNFPLLLGIWKLAPALAAGNIVVFKPSELTPLSFIKLAILAEKAGIPKGVFNLVLGDGKVGQALVEHPAVDKVSFTGGSKTGQWIYEQCAKHIKRVSLELGGKSPLLIFDDANLENAVDWAMFGAFFNQGQVCVASSRILVHESMHEEFLKRLSNRLSALIVGDPLDEHTEMGPLISQGHLQKIQDYLAIGISEGANLYFGGEQILENHGFYITPAIFTNVKQDMRIVQEEIFGPVITVQSFSEEVEAIQLANGTVFGLAAGVLSQDLERAKRVADQLKAGTVWINGYHTPHIEAPWGGFKQSGIGRELGPDGLSAFIERKHININQKLGSNHWYKRI</sequence>
<organism evidence="6 7">
    <name type="scientific">Heyndrickxia ginsengihumi</name>
    <dbReference type="NCBI Taxonomy" id="363870"/>
    <lineage>
        <taxon>Bacteria</taxon>
        <taxon>Bacillati</taxon>
        <taxon>Bacillota</taxon>
        <taxon>Bacilli</taxon>
        <taxon>Bacillales</taxon>
        <taxon>Bacillaceae</taxon>
        <taxon>Heyndrickxia</taxon>
    </lineage>
</organism>
<dbReference type="InterPro" id="IPR029510">
    <property type="entry name" value="Ald_DH_CS_GLU"/>
</dbReference>
<dbReference type="RefSeq" id="WP_035355750.1">
    <property type="nucleotide sequence ID" value="NZ_JRUN01000058.1"/>
</dbReference>
<dbReference type="AlphaFoldDB" id="A0A0A6VD62"/>
<evidence type="ECO:0000256" key="1">
    <source>
        <dbReference type="ARBA" id="ARBA00009986"/>
    </source>
</evidence>
<dbReference type="GO" id="GO:0016620">
    <property type="term" value="F:oxidoreductase activity, acting on the aldehyde or oxo group of donors, NAD or NADP as acceptor"/>
    <property type="evidence" value="ECO:0007669"/>
    <property type="project" value="InterPro"/>
</dbReference>
<dbReference type="InterPro" id="IPR016163">
    <property type="entry name" value="Ald_DH_C"/>
</dbReference>
<name>A0A0A6VD62_9BACI</name>
<dbReference type="SUPFAM" id="SSF53720">
    <property type="entry name" value="ALDH-like"/>
    <property type="match status" value="1"/>
</dbReference>
<dbReference type="PROSITE" id="PS00687">
    <property type="entry name" value="ALDEHYDE_DEHYDR_GLU"/>
    <property type="match status" value="1"/>
</dbReference>
<dbReference type="Proteomes" id="UP000030588">
    <property type="component" value="Unassembled WGS sequence"/>
</dbReference>
<dbReference type="STRING" id="363870.NG54_15295"/>
<dbReference type="InterPro" id="IPR016161">
    <property type="entry name" value="Ald_DH/histidinol_DH"/>
</dbReference>
<comment type="similarity">
    <text evidence="1 4">Belongs to the aldehyde dehydrogenase family.</text>
</comment>
<comment type="caution">
    <text evidence="6">The sequence shown here is derived from an EMBL/GenBank/DDBJ whole genome shotgun (WGS) entry which is preliminary data.</text>
</comment>
<evidence type="ECO:0000256" key="4">
    <source>
        <dbReference type="RuleBase" id="RU003345"/>
    </source>
</evidence>
<dbReference type="EMBL" id="JRUN01000058">
    <property type="protein sequence ID" value="KHD84464.1"/>
    <property type="molecule type" value="Genomic_DNA"/>
</dbReference>